<evidence type="ECO:0000256" key="1">
    <source>
        <dbReference type="SAM" id="MobiDB-lite"/>
    </source>
</evidence>
<organism evidence="2 3">
    <name type="scientific">Galerina marginata (strain CBS 339.88)</name>
    <dbReference type="NCBI Taxonomy" id="685588"/>
    <lineage>
        <taxon>Eukaryota</taxon>
        <taxon>Fungi</taxon>
        <taxon>Dikarya</taxon>
        <taxon>Basidiomycota</taxon>
        <taxon>Agaricomycotina</taxon>
        <taxon>Agaricomycetes</taxon>
        <taxon>Agaricomycetidae</taxon>
        <taxon>Agaricales</taxon>
        <taxon>Agaricineae</taxon>
        <taxon>Strophariaceae</taxon>
        <taxon>Galerina</taxon>
    </lineage>
</organism>
<keyword evidence="3" id="KW-1185">Reference proteome</keyword>
<feature type="compositionally biased region" description="Basic residues" evidence="1">
    <location>
        <begin position="127"/>
        <end position="144"/>
    </location>
</feature>
<sequence length="162" mass="17989">MNNLEKAIAQVLRENQVPNYANVFSAYTSICHPRAVIPPAGAVLAFERATGKYPASEDKVRSPYATYVADIRREYWQQSIDLLLSMFPSTRLYDCPCCGDTLTADDMRRKLGLMIGITPPAKEVTSKKIKSSRAAKKPKTKKLGRNTLVFDPYGPSTSARSL</sequence>
<reference evidence="3" key="1">
    <citation type="journal article" date="2014" name="Proc. Natl. Acad. Sci. U.S.A.">
        <title>Extensive sampling of basidiomycete genomes demonstrates inadequacy of the white-rot/brown-rot paradigm for wood decay fungi.</title>
        <authorList>
            <person name="Riley R."/>
            <person name="Salamov A.A."/>
            <person name="Brown D.W."/>
            <person name="Nagy L.G."/>
            <person name="Floudas D."/>
            <person name="Held B.W."/>
            <person name="Levasseur A."/>
            <person name="Lombard V."/>
            <person name="Morin E."/>
            <person name="Otillar R."/>
            <person name="Lindquist E.A."/>
            <person name="Sun H."/>
            <person name="LaButti K.M."/>
            <person name="Schmutz J."/>
            <person name="Jabbour D."/>
            <person name="Luo H."/>
            <person name="Baker S.E."/>
            <person name="Pisabarro A.G."/>
            <person name="Walton J.D."/>
            <person name="Blanchette R.A."/>
            <person name="Henrissat B."/>
            <person name="Martin F."/>
            <person name="Cullen D."/>
            <person name="Hibbett D.S."/>
            <person name="Grigoriev I.V."/>
        </authorList>
    </citation>
    <scope>NUCLEOTIDE SEQUENCE [LARGE SCALE GENOMIC DNA]</scope>
    <source>
        <strain evidence="3">CBS 339.88</strain>
    </source>
</reference>
<name>A0A067T5I2_GALM3</name>
<evidence type="ECO:0000313" key="2">
    <source>
        <dbReference type="EMBL" id="KDR77602.1"/>
    </source>
</evidence>
<gene>
    <name evidence="2" type="ORF">GALMADRAFT_65988</name>
</gene>
<dbReference type="Proteomes" id="UP000027222">
    <property type="component" value="Unassembled WGS sequence"/>
</dbReference>
<dbReference type="EMBL" id="KL142376">
    <property type="protein sequence ID" value="KDR77602.1"/>
    <property type="molecule type" value="Genomic_DNA"/>
</dbReference>
<dbReference type="HOGENOM" id="CLU_143680_0_0_1"/>
<dbReference type="AlphaFoldDB" id="A0A067T5I2"/>
<proteinExistence type="predicted"/>
<feature type="region of interest" description="Disordered" evidence="1">
    <location>
        <begin position="126"/>
        <end position="162"/>
    </location>
</feature>
<dbReference type="OrthoDB" id="2984821at2759"/>
<protein>
    <submittedName>
        <fullName evidence="2">Uncharacterized protein</fullName>
    </submittedName>
</protein>
<evidence type="ECO:0000313" key="3">
    <source>
        <dbReference type="Proteomes" id="UP000027222"/>
    </source>
</evidence>
<accession>A0A067T5I2</accession>